<dbReference type="PROSITE" id="PS51440">
    <property type="entry name" value="TIM_2"/>
    <property type="match status" value="1"/>
</dbReference>
<dbReference type="InterPro" id="IPR000652">
    <property type="entry name" value="Triosephosphate_isomerase"/>
</dbReference>
<reference evidence="2 3" key="1">
    <citation type="submission" date="2016-10" db="EMBL/GenBank/DDBJ databases">
        <authorList>
            <person name="de Groot N.N."/>
        </authorList>
    </citation>
    <scope>NUCLEOTIDE SEQUENCE [LARGE SCALE GENOMIC DNA]</scope>
    <source>
        <strain evidence="2 3">DSM 13305</strain>
    </source>
</reference>
<keyword evidence="3" id="KW-1185">Reference proteome</keyword>
<dbReference type="STRING" id="112903.SAMN04490178_109134"/>
<dbReference type="Gene3D" id="3.20.20.70">
    <property type="entry name" value="Aldolase class I"/>
    <property type="match status" value="1"/>
</dbReference>
<sequence>MKKKIKTPFFSVNPKGYLFGKEAVELAVEADRLAKQHDIDLFYTAQAVDFPAINGAVDKIFLTAQHMDPLLPGRGMGYIFPAALQHYNVKATFLNHAEHPVSLRDLVKTMKLADSLDMYTIVCADSIEEAQAIAQLKPDILICEPTELIGTGQTSSAEYMETSKTAVKQISPETLVLQAAGISTGEDVYRTIIAGADGTGGTSGIVCAPDKIAVLREMVAALVEARSKLGV</sequence>
<dbReference type="NCBIfam" id="NF003302">
    <property type="entry name" value="PRK04302.1"/>
    <property type="match status" value="1"/>
</dbReference>
<evidence type="ECO:0000313" key="3">
    <source>
        <dbReference type="Proteomes" id="UP000198847"/>
    </source>
</evidence>
<dbReference type="Proteomes" id="UP000198847">
    <property type="component" value="Unassembled WGS sequence"/>
</dbReference>
<dbReference type="GO" id="GO:0004807">
    <property type="term" value="F:triose-phosphate isomerase activity"/>
    <property type="evidence" value="ECO:0007669"/>
    <property type="project" value="InterPro"/>
</dbReference>
<evidence type="ECO:0000313" key="2">
    <source>
        <dbReference type="EMBL" id="SEP06979.1"/>
    </source>
</evidence>
<dbReference type="OrthoDB" id="2571246at2"/>
<dbReference type="EMBL" id="FODY01000009">
    <property type="protein sequence ID" value="SEP06979.1"/>
    <property type="molecule type" value="Genomic_DNA"/>
</dbReference>
<dbReference type="SUPFAM" id="SSF51351">
    <property type="entry name" value="Triosephosphate isomerase (TIM)"/>
    <property type="match status" value="1"/>
</dbReference>
<dbReference type="InterPro" id="IPR013785">
    <property type="entry name" value="Aldolase_TIM"/>
</dbReference>
<dbReference type="InterPro" id="IPR035990">
    <property type="entry name" value="TIM_sf"/>
</dbReference>
<organism evidence="2 3">
    <name type="scientific">Propionispora vibrioides</name>
    <dbReference type="NCBI Taxonomy" id="112903"/>
    <lineage>
        <taxon>Bacteria</taxon>
        <taxon>Bacillati</taxon>
        <taxon>Bacillota</taxon>
        <taxon>Negativicutes</taxon>
        <taxon>Selenomonadales</taxon>
        <taxon>Sporomusaceae</taxon>
        <taxon>Propionispora</taxon>
    </lineage>
</organism>
<dbReference type="RefSeq" id="WP_091746344.1">
    <property type="nucleotide sequence ID" value="NZ_FODY01000009.1"/>
</dbReference>
<dbReference type="AlphaFoldDB" id="A0A1H8UUW2"/>
<dbReference type="Pfam" id="PF00121">
    <property type="entry name" value="TIM"/>
    <property type="match status" value="1"/>
</dbReference>
<gene>
    <name evidence="2" type="ORF">SAMN04490178_109134</name>
</gene>
<name>A0A1H8UUW2_9FIRM</name>
<evidence type="ECO:0000256" key="1">
    <source>
        <dbReference type="ARBA" id="ARBA00023235"/>
    </source>
</evidence>
<accession>A0A1H8UUW2</accession>
<proteinExistence type="predicted"/>
<protein>
    <submittedName>
        <fullName evidence="2">Triosephosphate isomerase</fullName>
    </submittedName>
</protein>
<keyword evidence="1 2" id="KW-0413">Isomerase</keyword>